<dbReference type="InParanoid" id="Q229E2"/>
<dbReference type="eggNOG" id="ENOG502R2J4">
    <property type="taxonomic scope" value="Eukaryota"/>
</dbReference>
<dbReference type="HOGENOM" id="CLU_052276_0_0_1"/>
<evidence type="ECO:0000313" key="3">
    <source>
        <dbReference type="Proteomes" id="UP000009168"/>
    </source>
</evidence>
<dbReference type="AlphaFoldDB" id="Q229E2"/>
<organism evidence="2 3">
    <name type="scientific">Tetrahymena thermophila (strain SB210)</name>
    <dbReference type="NCBI Taxonomy" id="312017"/>
    <lineage>
        <taxon>Eukaryota</taxon>
        <taxon>Sar</taxon>
        <taxon>Alveolata</taxon>
        <taxon>Ciliophora</taxon>
        <taxon>Intramacronucleata</taxon>
        <taxon>Oligohymenophorea</taxon>
        <taxon>Hymenostomatida</taxon>
        <taxon>Tetrahymenina</taxon>
        <taxon>Tetrahymenidae</taxon>
        <taxon>Tetrahymena</taxon>
    </lineage>
</organism>
<protein>
    <submittedName>
        <fullName evidence="2">Beta-lactamase</fullName>
    </submittedName>
</protein>
<dbReference type="InterPro" id="IPR001466">
    <property type="entry name" value="Beta-lactam-related"/>
</dbReference>
<dbReference type="Proteomes" id="UP000009168">
    <property type="component" value="Unassembled WGS sequence"/>
</dbReference>
<dbReference type="OrthoDB" id="5946976at2759"/>
<dbReference type="RefSeq" id="XP_001029575.2">
    <property type="nucleotide sequence ID" value="XM_001029575.3"/>
</dbReference>
<proteinExistence type="predicted"/>
<dbReference type="InterPro" id="IPR050789">
    <property type="entry name" value="Diverse_Enzym_Activities"/>
</dbReference>
<evidence type="ECO:0000259" key="1">
    <source>
        <dbReference type="Pfam" id="PF00144"/>
    </source>
</evidence>
<dbReference type="PANTHER" id="PTHR43283:SF3">
    <property type="entry name" value="BETA-LACTAMASE FAMILY PROTEIN (AFU_ORTHOLOGUE AFUA_5G07500)"/>
    <property type="match status" value="1"/>
</dbReference>
<dbReference type="STRING" id="312017.Q229E2"/>
<reference evidence="3" key="1">
    <citation type="journal article" date="2006" name="PLoS Biol.">
        <title>Macronuclear genome sequence of the ciliate Tetrahymena thermophila, a model eukaryote.</title>
        <authorList>
            <person name="Eisen J.A."/>
            <person name="Coyne R.S."/>
            <person name="Wu M."/>
            <person name="Wu D."/>
            <person name="Thiagarajan M."/>
            <person name="Wortman J.R."/>
            <person name="Badger J.H."/>
            <person name="Ren Q."/>
            <person name="Amedeo P."/>
            <person name="Jones K.M."/>
            <person name="Tallon L.J."/>
            <person name="Delcher A.L."/>
            <person name="Salzberg S.L."/>
            <person name="Silva J.C."/>
            <person name="Haas B.J."/>
            <person name="Majoros W.H."/>
            <person name="Farzad M."/>
            <person name="Carlton J.M."/>
            <person name="Smith R.K. Jr."/>
            <person name="Garg J."/>
            <person name="Pearlman R.E."/>
            <person name="Karrer K.M."/>
            <person name="Sun L."/>
            <person name="Manning G."/>
            <person name="Elde N.C."/>
            <person name="Turkewitz A.P."/>
            <person name="Asai D.J."/>
            <person name="Wilkes D.E."/>
            <person name="Wang Y."/>
            <person name="Cai H."/>
            <person name="Collins K."/>
            <person name="Stewart B.A."/>
            <person name="Lee S.R."/>
            <person name="Wilamowska K."/>
            <person name="Weinberg Z."/>
            <person name="Ruzzo W.L."/>
            <person name="Wloga D."/>
            <person name="Gaertig J."/>
            <person name="Frankel J."/>
            <person name="Tsao C.-C."/>
            <person name="Gorovsky M.A."/>
            <person name="Keeling P.J."/>
            <person name="Waller R.F."/>
            <person name="Patron N.J."/>
            <person name="Cherry J.M."/>
            <person name="Stover N.A."/>
            <person name="Krieger C.J."/>
            <person name="del Toro C."/>
            <person name="Ryder H.F."/>
            <person name="Williamson S.C."/>
            <person name="Barbeau R.A."/>
            <person name="Hamilton E.P."/>
            <person name="Orias E."/>
        </authorList>
    </citation>
    <scope>NUCLEOTIDE SEQUENCE [LARGE SCALE GENOMIC DNA]</scope>
    <source>
        <strain evidence="3">SB210</strain>
    </source>
</reference>
<evidence type="ECO:0000313" key="2">
    <source>
        <dbReference type="EMBL" id="EAR81912.2"/>
    </source>
</evidence>
<dbReference type="PANTHER" id="PTHR43283">
    <property type="entry name" value="BETA-LACTAMASE-RELATED"/>
    <property type="match status" value="1"/>
</dbReference>
<dbReference type="Gene3D" id="3.40.710.10">
    <property type="entry name" value="DD-peptidase/beta-lactamase superfamily"/>
    <property type="match status" value="1"/>
</dbReference>
<dbReference type="SUPFAM" id="SSF56601">
    <property type="entry name" value="beta-lactamase/transpeptidase-like"/>
    <property type="match status" value="1"/>
</dbReference>
<dbReference type="InterPro" id="IPR012338">
    <property type="entry name" value="Beta-lactam/transpept-like"/>
</dbReference>
<feature type="domain" description="Beta-lactamase-related" evidence="1">
    <location>
        <begin position="19"/>
        <end position="296"/>
    </location>
</feature>
<accession>Q229E2</accession>
<name>Q229E2_TETTS</name>
<sequence>MVQLKDGTILVKEHLSNSAFVAYTDDSTIHIASGCKWPAMTVIMKLVEQGKLSLTDKISKFYPNNEFSQEANEVTLLQLMTHTSGFGYLDEWLQALDLTLQDSVLGIAKGGTINGKPVPRDNLFNTPGTTVMYGDVSMQVAGAIAEKVSGKGFNQLFQEVLANPLGMVNARFTAFDGENGKNVAIADGMFIRMIDYANFMLMLMNGGVFQGQKILEQKTVDIILQDYTSNLKVDPSNLDEAINGKLSFGIGHWILKNGTYHSSNGIYKFYNYFDTTNNYLAIFYLKTDIDEEDESDDLFDELSIKIENIVKNSSFNLITSLNILLLINIIIYL</sequence>
<gene>
    <name evidence="2" type="ORF">TTHERM_01423430</name>
</gene>
<dbReference type="Pfam" id="PF00144">
    <property type="entry name" value="Beta-lactamase"/>
    <property type="match status" value="1"/>
</dbReference>
<dbReference type="KEGG" id="tet:TTHERM_01423430"/>
<keyword evidence="3" id="KW-1185">Reference proteome</keyword>
<dbReference type="EMBL" id="GG662779">
    <property type="protein sequence ID" value="EAR81912.2"/>
    <property type="molecule type" value="Genomic_DNA"/>
</dbReference>
<dbReference type="GeneID" id="7833459"/>